<dbReference type="InterPro" id="IPR007899">
    <property type="entry name" value="CHAD_dom"/>
</dbReference>
<dbReference type="Gene3D" id="3.40.50.1240">
    <property type="entry name" value="Phosphoglycerate mutase-like"/>
    <property type="match status" value="1"/>
</dbReference>
<reference evidence="2 3" key="1">
    <citation type="submission" date="2020-01" db="EMBL/GenBank/DDBJ databases">
        <title>Anaeroalcalibacter tamaniensis gen. nov., sp. nov., moderately halophilic strictly anaerobic fermenter bacterium from mud volcano of Taman peninsula.</title>
        <authorList>
            <person name="Frolova A."/>
            <person name="Merkel A.Y."/>
            <person name="Slobodkin A.I."/>
        </authorList>
    </citation>
    <scope>NUCLEOTIDE SEQUENCE [LARGE SCALE GENOMIC DNA]</scope>
    <source>
        <strain evidence="2 3">F-3ap</strain>
    </source>
</reference>
<dbReference type="Pfam" id="PF00300">
    <property type="entry name" value="His_Phos_1"/>
    <property type="match status" value="1"/>
</dbReference>
<organism evidence="2 3">
    <name type="scientific">Anaerotalea alkaliphila</name>
    <dbReference type="NCBI Taxonomy" id="2662126"/>
    <lineage>
        <taxon>Bacteria</taxon>
        <taxon>Bacillati</taxon>
        <taxon>Bacillota</taxon>
        <taxon>Clostridia</taxon>
        <taxon>Eubacteriales</taxon>
        <taxon>Anaerotalea</taxon>
    </lineage>
</organism>
<dbReference type="CDD" id="cd07067">
    <property type="entry name" value="HP_PGM_like"/>
    <property type="match status" value="1"/>
</dbReference>
<evidence type="ECO:0000313" key="3">
    <source>
        <dbReference type="Proteomes" id="UP000461585"/>
    </source>
</evidence>
<keyword evidence="3" id="KW-1185">Reference proteome</keyword>
<dbReference type="Pfam" id="PF05235">
    <property type="entry name" value="CHAD"/>
    <property type="match status" value="1"/>
</dbReference>
<dbReference type="PANTHER" id="PTHR39339:SF1">
    <property type="entry name" value="CHAD DOMAIN-CONTAINING PROTEIN"/>
    <property type="match status" value="1"/>
</dbReference>
<dbReference type="InterPro" id="IPR038186">
    <property type="entry name" value="CHAD_dom_sf"/>
</dbReference>
<gene>
    <name evidence="2" type="ORF">GXN74_07010</name>
</gene>
<evidence type="ECO:0000259" key="1">
    <source>
        <dbReference type="PROSITE" id="PS51708"/>
    </source>
</evidence>
<dbReference type="SMART" id="SM00855">
    <property type="entry name" value="PGAM"/>
    <property type="match status" value="1"/>
</dbReference>
<protein>
    <submittedName>
        <fullName evidence="2">CHAD domain-containing protein</fullName>
    </submittedName>
</protein>
<sequence length="397" mass="44858">MLLILVRHGEAEERKEQQKDGERKLTAKGAREFGRAAQGMAGILPSGLKVLSSPLVRALQTANLLADAVGVPAVGQVESLETGDLETFLEEVKGRGAVVAGVGHEPSLSRWVHALTGEHVPMDKGSAAFIEWEEGGQGRLLLLLHREEAGNLGGFLLQEIPQLRVWELANIQARLKDEGMRVYALHHFRIAMRNVFVLLSMREPEGRKDLAKEVKSYGKKVFAHTDKIREYDVLLKFLGSGGEGVPQDAGGYTAYFTEERRKQLEELMEVTGSGSYAAFILKLLSLLLEMKNLREQEKSEAVRKSFKRMYHAYQLMRLDINLEDLDANDQDRLHKFRIAAKKIEYGAALFPGLNKKKYRKTVKEAKRLHQVLGRHRDSVRNRELLEEARKTIEEEKQ</sequence>
<dbReference type="PANTHER" id="PTHR39339">
    <property type="entry name" value="SLR1444 PROTEIN"/>
    <property type="match status" value="1"/>
</dbReference>
<evidence type="ECO:0000313" key="2">
    <source>
        <dbReference type="EMBL" id="NDL67491.1"/>
    </source>
</evidence>
<feature type="domain" description="CHAD" evidence="1">
    <location>
        <begin position="148"/>
        <end position="397"/>
    </location>
</feature>
<proteinExistence type="predicted"/>
<dbReference type="SMART" id="SM00880">
    <property type="entry name" value="CHAD"/>
    <property type="match status" value="1"/>
</dbReference>
<dbReference type="Proteomes" id="UP000461585">
    <property type="component" value="Unassembled WGS sequence"/>
</dbReference>
<dbReference type="PROSITE" id="PS51708">
    <property type="entry name" value="CHAD"/>
    <property type="match status" value="1"/>
</dbReference>
<comment type="caution">
    <text evidence="2">The sequence shown here is derived from an EMBL/GenBank/DDBJ whole genome shotgun (WGS) entry which is preliminary data.</text>
</comment>
<dbReference type="InterPro" id="IPR013078">
    <property type="entry name" value="His_Pase_superF_clade-1"/>
</dbReference>
<dbReference type="EMBL" id="JAAEEH010000015">
    <property type="protein sequence ID" value="NDL67491.1"/>
    <property type="molecule type" value="Genomic_DNA"/>
</dbReference>
<name>A0A7X5HVM4_9FIRM</name>
<dbReference type="Gene3D" id="1.40.20.10">
    <property type="entry name" value="CHAD domain"/>
    <property type="match status" value="1"/>
</dbReference>
<accession>A0A7X5HVM4</accession>
<dbReference type="InterPro" id="IPR029033">
    <property type="entry name" value="His_PPase_superfam"/>
</dbReference>
<dbReference type="SUPFAM" id="SSF53254">
    <property type="entry name" value="Phosphoglycerate mutase-like"/>
    <property type="match status" value="1"/>
</dbReference>
<dbReference type="RefSeq" id="WP_162370218.1">
    <property type="nucleotide sequence ID" value="NZ_JAAEEH010000015.1"/>
</dbReference>
<dbReference type="AlphaFoldDB" id="A0A7X5HVM4"/>